<dbReference type="RefSeq" id="WP_320183928.1">
    <property type="nucleotide sequence ID" value="NZ_CP138332.1"/>
</dbReference>
<evidence type="ECO:0000313" key="2">
    <source>
        <dbReference type="Proteomes" id="UP001597525"/>
    </source>
</evidence>
<organism evidence="1 2">
    <name type="scientific">Sphingobacterium bambusae</name>
    <dbReference type="NCBI Taxonomy" id="662858"/>
    <lineage>
        <taxon>Bacteria</taxon>
        <taxon>Pseudomonadati</taxon>
        <taxon>Bacteroidota</taxon>
        <taxon>Sphingobacteriia</taxon>
        <taxon>Sphingobacteriales</taxon>
        <taxon>Sphingobacteriaceae</taxon>
        <taxon>Sphingobacterium</taxon>
    </lineage>
</organism>
<accession>A0ABW6BD72</accession>
<keyword evidence="2" id="KW-1185">Reference proteome</keyword>
<sequence length="85" mass="9827">MRNIIILSSISLCVLSACSTSKQTKSLIQDCPEEKIVNKMPMVQTEGKSDKPNSYFIYKGERREIAEFDEQWLKENCDIKETEVH</sequence>
<gene>
    <name evidence="1" type="ORF">ACFS7Y_01995</name>
</gene>
<dbReference type="Proteomes" id="UP001597525">
    <property type="component" value="Unassembled WGS sequence"/>
</dbReference>
<dbReference type="EMBL" id="JBHUPB010000003">
    <property type="protein sequence ID" value="MFD2966136.1"/>
    <property type="molecule type" value="Genomic_DNA"/>
</dbReference>
<reference evidence="2" key="1">
    <citation type="journal article" date="2019" name="Int. J. Syst. Evol. Microbiol.">
        <title>The Global Catalogue of Microorganisms (GCM) 10K type strain sequencing project: providing services to taxonomists for standard genome sequencing and annotation.</title>
        <authorList>
            <consortium name="The Broad Institute Genomics Platform"/>
            <consortium name="The Broad Institute Genome Sequencing Center for Infectious Disease"/>
            <person name="Wu L."/>
            <person name="Ma J."/>
        </authorList>
    </citation>
    <scope>NUCLEOTIDE SEQUENCE [LARGE SCALE GENOMIC DNA]</scope>
    <source>
        <strain evidence="2">KCTC 22814</strain>
    </source>
</reference>
<dbReference type="PROSITE" id="PS51257">
    <property type="entry name" value="PROKAR_LIPOPROTEIN"/>
    <property type="match status" value="1"/>
</dbReference>
<comment type="caution">
    <text evidence="1">The sequence shown here is derived from an EMBL/GenBank/DDBJ whole genome shotgun (WGS) entry which is preliminary data.</text>
</comment>
<evidence type="ECO:0000313" key="1">
    <source>
        <dbReference type="EMBL" id="MFD2966136.1"/>
    </source>
</evidence>
<name>A0ABW6BD72_9SPHI</name>
<proteinExistence type="predicted"/>
<protein>
    <submittedName>
        <fullName evidence="1">Uncharacterized protein</fullName>
    </submittedName>
</protein>